<evidence type="ECO:0000313" key="1">
    <source>
        <dbReference type="EMBL" id="KAF0899362.1"/>
    </source>
</evidence>
<protein>
    <submittedName>
        <fullName evidence="1">Uncharacterized protein</fullName>
    </submittedName>
</protein>
<dbReference type="AlphaFoldDB" id="A0A6G1CGQ2"/>
<accession>A0A6G1CGQ2</accession>
<dbReference type="PANTHER" id="PTHR12725">
    <property type="entry name" value="HALOACID DEHALOGENASE-LIKE HYDROLASE"/>
    <property type="match status" value="1"/>
</dbReference>
<dbReference type="EMBL" id="SPHZ02000009">
    <property type="protein sequence ID" value="KAF0899362.1"/>
    <property type="molecule type" value="Genomic_DNA"/>
</dbReference>
<sequence length="211" mass="23813">MHRSLFPAGHADSRREKEYVVIIYRRLVVEGAAKEGNVGLMVEEVDWLDEDVGPCGKNAGKRAGFCVLALDWLLFLPMLLMLDYICRRVQTEDRQMAEMCLELYKEHGTKAGLNALGYELDNDVFHTNVHDGFRPKSPILYEPSIEAMEASIRIANVDPEKTSWPARRSQLTRAMRVAWHVANVVTGDVAMVRGWRDGGGLAPGGDRRVMW</sequence>
<evidence type="ECO:0000313" key="2">
    <source>
        <dbReference type="Proteomes" id="UP000479710"/>
    </source>
</evidence>
<comment type="caution">
    <text evidence="1">The sequence shown here is derived from an EMBL/GenBank/DDBJ whole genome shotgun (WGS) entry which is preliminary data.</text>
</comment>
<keyword evidence="2" id="KW-1185">Reference proteome</keyword>
<organism evidence="1 2">
    <name type="scientific">Oryza meyeriana var. granulata</name>
    <dbReference type="NCBI Taxonomy" id="110450"/>
    <lineage>
        <taxon>Eukaryota</taxon>
        <taxon>Viridiplantae</taxon>
        <taxon>Streptophyta</taxon>
        <taxon>Embryophyta</taxon>
        <taxon>Tracheophyta</taxon>
        <taxon>Spermatophyta</taxon>
        <taxon>Magnoliopsida</taxon>
        <taxon>Liliopsida</taxon>
        <taxon>Poales</taxon>
        <taxon>Poaceae</taxon>
        <taxon>BOP clade</taxon>
        <taxon>Oryzoideae</taxon>
        <taxon>Oryzeae</taxon>
        <taxon>Oryzinae</taxon>
        <taxon>Oryza</taxon>
        <taxon>Oryza meyeriana</taxon>
    </lineage>
</organism>
<dbReference type="Proteomes" id="UP000479710">
    <property type="component" value="Unassembled WGS sequence"/>
</dbReference>
<name>A0A6G1CGQ2_9ORYZ</name>
<reference evidence="1 2" key="1">
    <citation type="submission" date="2019-11" db="EMBL/GenBank/DDBJ databases">
        <title>Whole genome sequence of Oryza granulata.</title>
        <authorList>
            <person name="Li W."/>
        </authorList>
    </citation>
    <scope>NUCLEOTIDE SEQUENCE [LARGE SCALE GENOMIC DNA]</scope>
    <source>
        <strain evidence="2">cv. Menghai</strain>
        <tissue evidence="1">Leaf</tissue>
    </source>
</reference>
<gene>
    <name evidence="1" type="ORF">E2562_018248</name>
</gene>
<dbReference type="PANTHER" id="PTHR12725:SF117">
    <property type="entry name" value="HALOACID DEHALOGENASE-LIKE HYDROLASE"/>
    <property type="match status" value="1"/>
</dbReference>
<dbReference type="OrthoDB" id="1065058at2759"/>
<proteinExistence type="predicted"/>